<evidence type="ECO:0000256" key="2">
    <source>
        <dbReference type="ARBA" id="ARBA00008000"/>
    </source>
</evidence>
<dbReference type="PANTHER" id="PTHR42934:SF2">
    <property type="entry name" value="GLYCOLATE OXIDASE SUBUNIT GLCD"/>
    <property type="match status" value="1"/>
</dbReference>
<dbReference type="InterPro" id="IPR016169">
    <property type="entry name" value="FAD-bd_PCMH_sub2"/>
</dbReference>
<proteinExistence type="inferred from homology"/>
<dbReference type="FunFam" id="3.30.70.2740:FF:000001">
    <property type="entry name" value="D-lactate dehydrogenase mitochondrial"/>
    <property type="match status" value="1"/>
</dbReference>
<sequence length="451" mass="47984">MSHALKLQELLGENISLITDPDITASYSHDQAPFASSAPPFAVLLARSAQEISIALKYANEHHIPVVTRGAGSGLAGGANSTDASLVISLEKMNRIISIDEQNQIARVQAGVINLDLDNAVKEHGLAYLPDPASRDWSTLGGNAATNAGGMCCVKYGVTAAHVRAMQVVLANGQVIELGSDTKKSVTTYDLLHLFVGSEGTLGVITELTLNLEVRPQSPATLVATFPNINLAASASSALLKFRPSMLEIIDQTTLNAVEAWHPLGFEVSGAVLIMQLDENKDQCEAALEVCKEFKLIDGVFSDDPADTADLIRVRKMAYPALERMGATLLDDVALPISEIAHFVEKVEKLSQESGLVIGIFGHAGDGNMHPTIVHGHGDAKAAAKAIEVFEEIVRIAQSLGGTASGEHGIGLIKTKLIGNEISPTVIELQRDIKRVFDPNNILNPGKKFLS</sequence>
<dbReference type="PANTHER" id="PTHR42934">
    <property type="entry name" value="GLYCOLATE OXIDASE SUBUNIT GLCD"/>
    <property type="match status" value="1"/>
</dbReference>
<organism evidence="7">
    <name type="scientific">freshwater metagenome</name>
    <dbReference type="NCBI Taxonomy" id="449393"/>
    <lineage>
        <taxon>unclassified sequences</taxon>
        <taxon>metagenomes</taxon>
        <taxon>ecological metagenomes</taxon>
    </lineage>
</organism>
<evidence type="ECO:0000313" key="7">
    <source>
        <dbReference type="EMBL" id="CAB4529510.1"/>
    </source>
</evidence>
<dbReference type="AlphaFoldDB" id="A0A6J6ARL4"/>
<dbReference type="Gene3D" id="3.30.465.10">
    <property type="match status" value="1"/>
</dbReference>
<comment type="cofactor">
    <cofactor evidence="1">
        <name>FAD</name>
        <dbReference type="ChEBI" id="CHEBI:57692"/>
    </cofactor>
</comment>
<dbReference type="SUPFAM" id="SSF56176">
    <property type="entry name" value="FAD-binding/transporter-associated domain-like"/>
    <property type="match status" value="1"/>
</dbReference>
<dbReference type="Pfam" id="PF01565">
    <property type="entry name" value="FAD_binding_4"/>
    <property type="match status" value="1"/>
</dbReference>
<dbReference type="InterPro" id="IPR004113">
    <property type="entry name" value="FAD-bd_oxidored_4_C"/>
</dbReference>
<dbReference type="Gene3D" id="1.10.45.10">
    <property type="entry name" value="Vanillyl-alcohol Oxidase, Chain A, domain 4"/>
    <property type="match status" value="1"/>
</dbReference>
<dbReference type="PROSITE" id="PS51387">
    <property type="entry name" value="FAD_PCMH"/>
    <property type="match status" value="1"/>
</dbReference>
<evidence type="ECO:0000256" key="5">
    <source>
        <dbReference type="ARBA" id="ARBA00023002"/>
    </source>
</evidence>
<dbReference type="InterPro" id="IPR016171">
    <property type="entry name" value="Vanillyl_alc_oxidase_C-sub2"/>
</dbReference>
<keyword evidence="3" id="KW-0285">Flavoprotein</keyword>
<dbReference type="InterPro" id="IPR051914">
    <property type="entry name" value="FAD-linked_OxidoTrans_Type4"/>
</dbReference>
<dbReference type="FunFam" id="1.10.45.10:FF:000001">
    <property type="entry name" value="D-lactate dehydrogenase mitochondrial"/>
    <property type="match status" value="1"/>
</dbReference>
<accession>A0A6J6ARL4</accession>
<evidence type="ECO:0000256" key="4">
    <source>
        <dbReference type="ARBA" id="ARBA00022827"/>
    </source>
</evidence>
<reference evidence="7" key="1">
    <citation type="submission" date="2020-05" db="EMBL/GenBank/DDBJ databases">
        <authorList>
            <person name="Chiriac C."/>
            <person name="Salcher M."/>
            <person name="Ghai R."/>
            <person name="Kavagutti S V."/>
        </authorList>
    </citation>
    <scope>NUCLEOTIDE SEQUENCE</scope>
</reference>
<dbReference type="InterPro" id="IPR016166">
    <property type="entry name" value="FAD-bd_PCMH"/>
</dbReference>
<feature type="domain" description="FAD-binding PCMH-type" evidence="6">
    <location>
        <begin position="36"/>
        <end position="215"/>
    </location>
</feature>
<keyword evidence="4" id="KW-0274">FAD</keyword>
<dbReference type="GO" id="GO:0016491">
    <property type="term" value="F:oxidoreductase activity"/>
    <property type="evidence" value="ECO:0007669"/>
    <property type="project" value="UniProtKB-KW"/>
</dbReference>
<dbReference type="InterPro" id="IPR036318">
    <property type="entry name" value="FAD-bd_PCMH-like_sf"/>
</dbReference>
<dbReference type="EMBL" id="CAEZSD010000002">
    <property type="protein sequence ID" value="CAB4529510.1"/>
    <property type="molecule type" value="Genomic_DNA"/>
</dbReference>
<protein>
    <submittedName>
        <fullName evidence="7">Unannotated protein</fullName>
    </submittedName>
</protein>
<gene>
    <name evidence="7" type="ORF">UFOPK1399_00038</name>
</gene>
<keyword evidence="5" id="KW-0560">Oxidoreductase</keyword>
<name>A0A6J6ARL4_9ZZZZ</name>
<dbReference type="InterPro" id="IPR016164">
    <property type="entry name" value="FAD-linked_Oxase-like_C"/>
</dbReference>
<dbReference type="Pfam" id="PF02913">
    <property type="entry name" value="FAD-oxidase_C"/>
    <property type="match status" value="1"/>
</dbReference>
<dbReference type="SUPFAM" id="SSF55103">
    <property type="entry name" value="FAD-linked oxidases, C-terminal domain"/>
    <property type="match status" value="1"/>
</dbReference>
<comment type="similarity">
    <text evidence="2">Belongs to the FAD-binding oxidoreductase/transferase type 4 family.</text>
</comment>
<evidence type="ECO:0000259" key="6">
    <source>
        <dbReference type="PROSITE" id="PS51387"/>
    </source>
</evidence>
<dbReference type="Gene3D" id="3.30.70.2740">
    <property type="match status" value="1"/>
</dbReference>
<evidence type="ECO:0000256" key="1">
    <source>
        <dbReference type="ARBA" id="ARBA00001974"/>
    </source>
</evidence>
<dbReference type="GO" id="GO:0071949">
    <property type="term" value="F:FAD binding"/>
    <property type="evidence" value="ECO:0007669"/>
    <property type="project" value="InterPro"/>
</dbReference>
<dbReference type="InterPro" id="IPR006094">
    <property type="entry name" value="Oxid_FAD_bind_N"/>
</dbReference>
<evidence type="ECO:0000256" key="3">
    <source>
        <dbReference type="ARBA" id="ARBA00022630"/>
    </source>
</evidence>